<evidence type="ECO:0000313" key="3">
    <source>
        <dbReference type="EMBL" id="KZO93538.1"/>
    </source>
</evidence>
<proteinExistence type="predicted"/>
<dbReference type="EMBL" id="KV417301">
    <property type="protein sequence ID" value="KZO93538.1"/>
    <property type="molecule type" value="Genomic_DNA"/>
</dbReference>
<dbReference type="AlphaFoldDB" id="A0A167JFL3"/>
<organism evidence="3 4">
    <name type="scientific">Calocera viscosa (strain TUFC12733)</name>
    <dbReference type="NCBI Taxonomy" id="1330018"/>
    <lineage>
        <taxon>Eukaryota</taxon>
        <taxon>Fungi</taxon>
        <taxon>Dikarya</taxon>
        <taxon>Basidiomycota</taxon>
        <taxon>Agaricomycotina</taxon>
        <taxon>Dacrymycetes</taxon>
        <taxon>Dacrymycetales</taxon>
        <taxon>Dacrymycetaceae</taxon>
        <taxon>Calocera</taxon>
    </lineage>
</organism>
<sequence>MVAPRLLIVLLNVIWLALLRSVVAQNPGGAAGAGLFPCSGDAICSLGLGLGVKCAPDGYCGDAGAACTADLYCYDYCGSNGICGGVGAYCNTNDHDDYQDYKCNIGNNCVNGVCQAAGASQRKRRSDLQPKSTMPDQSLCAGLMETACMENGRSVCTDLKSDFMNCGACGNDCGDVHGVADVGCVRGTCAVEGCRAGWTLQGSACIGTGAKAQLQNNRIGGRSTNLLL</sequence>
<dbReference type="OrthoDB" id="439917at2759"/>
<keyword evidence="4" id="KW-1185">Reference proteome</keyword>
<evidence type="ECO:0000313" key="4">
    <source>
        <dbReference type="Proteomes" id="UP000076738"/>
    </source>
</evidence>
<reference evidence="3 4" key="1">
    <citation type="journal article" date="2016" name="Mol. Biol. Evol.">
        <title>Comparative Genomics of Early-Diverging Mushroom-Forming Fungi Provides Insights into the Origins of Lignocellulose Decay Capabilities.</title>
        <authorList>
            <person name="Nagy L.G."/>
            <person name="Riley R."/>
            <person name="Tritt A."/>
            <person name="Adam C."/>
            <person name="Daum C."/>
            <person name="Floudas D."/>
            <person name="Sun H."/>
            <person name="Yadav J.S."/>
            <person name="Pangilinan J."/>
            <person name="Larsson K.H."/>
            <person name="Matsuura K."/>
            <person name="Barry K."/>
            <person name="Labutti K."/>
            <person name="Kuo R."/>
            <person name="Ohm R.A."/>
            <person name="Bhattacharya S.S."/>
            <person name="Shirouzu T."/>
            <person name="Yoshinaga Y."/>
            <person name="Martin F.M."/>
            <person name="Grigoriev I.V."/>
            <person name="Hibbett D.S."/>
        </authorList>
    </citation>
    <scope>NUCLEOTIDE SEQUENCE [LARGE SCALE GENOMIC DNA]</scope>
    <source>
        <strain evidence="3 4">TUFC12733</strain>
    </source>
</reference>
<dbReference type="Pfam" id="PF21671">
    <property type="entry name" value="CPL1-like"/>
    <property type="match status" value="1"/>
</dbReference>
<feature type="signal peptide" evidence="1">
    <location>
        <begin position="1"/>
        <end position="24"/>
    </location>
</feature>
<feature type="domain" description="Protein CPL1-like" evidence="2">
    <location>
        <begin position="156"/>
        <end position="205"/>
    </location>
</feature>
<dbReference type="Proteomes" id="UP000076738">
    <property type="component" value="Unassembled WGS sequence"/>
</dbReference>
<gene>
    <name evidence="3" type="ORF">CALVIDRAFT_251245</name>
</gene>
<feature type="chain" id="PRO_5007888803" description="Protein CPL1-like domain-containing protein" evidence="1">
    <location>
        <begin position="25"/>
        <end position="228"/>
    </location>
</feature>
<name>A0A167JFL3_CALVF</name>
<protein>
    <recommendedName>
        <fullName evidence="2">Protein CPL1-like domain-containing protein</fullName>
    </recommendedName>
</protein>
<dbReference type="InterPro" id="IPR048661">
    <property type="entry name" value="CPL1-like"/>
</dbReference>
<accession>A0A167JFL3</accession>
<evidence type="ECO:0000259" key="2">
    <source>
        <dbReference type="Pfam" id="PF21671"/>
    </source>
</evidence>
<evidence type="ECO:0000256" key="1">
    <source>
        <dbReference type="SAM" id="SignalP"/>
    </source>
</evidence>
<keyword evidence="1" id="KW-0732">Signal</keyword>